<evidence type="ECO:0000313" key="1">
    <source>
        <dbReference type="EMBL" id="KLY25720.1"/>
    </source>
</evidence>
<comment type="caution">
    <text evidence="2">The sequence shown here is derived from an EMBL/GenBank/DDBJ whole genome shotgun (WGS) entry which is preliminary data.</text>
</comment>
<organism evidence="2 4">
    <name type="scientific">Klebsiella michiganensis</name>
    <dbReference type="NCBI Taxonomy" id="1134687"/>
    <lineage>
        <taxon>Bacteria</taxon>
        <taxon>Pseudomonadati</taxon>
        <taxon>Pseudomonadota</taxon>
        <taxon>Gammaproteobacteria</taxon>
        <taxon>Enterobacterales</taxon>
        <taxon>Enterobacteriaceae</taxon>
        <taxon>Klebsiella/Raoultella group</taxon>
        <taxon>Klebsiella</taxon>
    </lineage>
</organism>
<name>A0A0J2GSQ2_9ENTR</name>
<dbReference type="Proteomes" id="UP000234505">
    <property type="component" value="Unassembled WGS sequence"/>
</dbReference>
<reference evidence="2 4" key="3">
    <citation type="submission" date="2018-01" db="EMBL/GenBank/DDBJ databases">
        <title>Genomic study of Klebsiella pneumoniae.</title>
        <authorList>
            <person name="Yang Y."/>
            <person name="Bicalho R."/>
        </authorList>
    </citation>
    <scope>NUCLEOTIDE SEQUENCE [LARGE SCALE GENOMIC DNA]</scope>
    <source>
        <strain evidence="2 4">A11</strain>
    </source>
</reference>
<dbReference type="EMBL" id="PIDS01000592">
    <property type="protein sequence ID" value="PLL37397.1"/>
    <property type="molecule type" value="Genomic_DNA"/>
</dbReference>
<evidence type="ECO:0000313" key="2">
    <source>
        <dbReference type="EMBL" id="PLL37397.1"/>
    </source>
</evidence>
<reference evidence="2 4" key="2">
    <citation type="submission" date="2017-11" db="EMBL/GenBank/DDBJ databases">
        <authorList>
            <person name="Han C.G."/>
        </authorList>
    </citation>
    <scope>NUCLEOTIDE SEQUENCE [LARGE SCALE GENOMIC DNA]</scope>
    <source>
        <strain evidence="2 4">A11</strain>
    </source>
</reference>
<dbReference type="RefSeq" id="WP_032750801.1">
    <property type="nucleotide sequence ID" value="NZ_ABVZTX020000021.1"/>
</dbReference>
<dbReference type="AlphaFoldDB" id="A0A0J2GSQ2"/>
<dbReference type="EMBL" id="LEUS01000030">
    <property type="protein sequence ID" value="KLY25720.1"/>
    <property type="molecule type" value="Genomic_DNA"/>
</dbReference>
<gene>
    <name evidence="2" type="ORF">CWN50_17295</name>
    <name evidence="1" type="ORF">SK91_05626</name>
</gene>
<proteinExistence type="predicted"/>
<evidence type="ECO:0000313" key="3">
    <source>
        <dbReference type="Proteomes" id="UP000036305"/>
    </source>
</evidence>
<reference evidence="1 3" key="1">
    <citation type="submission" date="2015-06" db="EMBL/GenBank/DDBJ databases">
        <title>The Genome Sequence of None.</title>
        <authorList>
            <consortium name="The Broad Institute Genomics Platform"/>
            <consortium name="The Broad Institute Genome Sequencing Center for Infectious Disease"/>
            <person name="Earl A.M."/>
            <person name="Onderdonk A.B."/>
            <person name="Kirby J."/>
            <person name="Ferraro M.J."/>
            <person name="Huang S."/>
            <person name="Spencer M."/>
            <person name="Fodor A."/>
            <person name="Hooper D."/>
            <person name="Dekker J."/>
            <person name="O'Brien T."/>
            <person name="Quan V."/>
            <person name="Gombosev A."/>
            <person name="Delaney M."/>
            <person name="DuBois A."/>
            <person name="Ernst C."/>
            <person name="Kim D.S."/>
            <person name="Rossman W."/>
            <person name="Gohs F."/>
            <person name="Petruso H."/>
            <person name="Nozar T."/>
            <person name="Mougeot F."/>
            <person name="Manson-McGuire A."/>
            <person name="Young S."/>
            <person name="Abouelleil A."/>
            <person name="Cao P."/>
            <person name="Chapman S.B."/>
            <person name="Griggs A."/>
            <person name="Priest M."/>
            <person name="Shea T."/>
            <person name="Wortman I."/>
            <person name="Wortman J.R."/>
            <person name="Nusbaum C."/>
            <person name="Birren B."/>
        </authorList>
    </citation>
    <scope>NUCLEOTIDE SEQUENCE [LARGE SCALE GENOMIC DNA]</scope>
    <source>
        <strain evidence="1 3">MGH87</strain>
    </source>
</reference>
<sequence length="79" mass="9023">MAITLHQKEIMILMTDHNLKVPVQHTNFPFEHPYKIDSAIEQLYRMGYITAIQSKSDSSWLATSITPKGYVFLNEAGLV</sequence>
<keyword evidence="3" id="KW-1185">Reference proteome</keyword>
<protein>
    <submittedName>
        <fullName evidence="2">Uncharacterized protein</fullName>
    </submittedName>
</protein>
<accession>A0A0J2GSQ2</accession>
<dbReference type="Proteomes" id="UP000036305">
    <property type="component" value="Unassembled WGS sequence"/>
</dbReference>
<evidence type="ECO:0000313" key="4">
    <source>
        <dbReference type="Proteomes" id="UP000234505"/>
    </source>
</evidence>